<evidence type="ECO:0000313" key="4">
    <source>
        <dbReference type="Proteomes" id="UP000242329"/>
    </source>
</evidence>
<feature type="domain" description="XdhC- CoxI" evidence="1">
    <location>
        <begin position="14"/>
        <end position="78"/>
    </location>
</feature>
<keyword evidence="4" id="KW-1185">Reference proteome</keyword>
<sequence length="269" mass="29706">MENIILDRVVKEINQGRRVALAMVTRIWGSSPSPEGAMMAVWEDGNTLGTVGGGSLEGEVIAKAQECLAKGQNEVFTFELNNKEAETSLNMICGGKVEVFIRVFIPRPKLLIVGGGHVAYEIYKLGKFLDFYTVIFEDRPEFGNFERFPQADDIKLGDIKTMLSEYPIDENCYIVIVTRGHAGDEEALQTVINSNAAYIGMIGSKRKVSLIREKLRNQGIGDEKLNKIYAPIGLDLGGDRPAEIAFSIMAEILLVKNKGQLRHLKLGGE</sequence>
<dbReference type="PANTHER" id="PTHR30388">
    <property type="entry name" value="ALDEHYDE OXIDOREDUCTASE MOLYBDENUM COFACTOR ASSEMBLY PROTEIN"/>
    <property type="match status" value="1"/>
</dbReference>
<evidence type="ECO:0000259" key="1">
    <source>
        <dbReference type="Pfam" id="PF02625"/>
    </source>
</evidence>
<dbReference type="AlphaFoldDB" id="A0A1M5LEI4"/>
<reference evidence="4" key="1">
    <citation type="submission" date="2016-11" db="EMBL/GenBank/DDBJ databases">
        <authorList>
            <person name="Varghese N."/>
            <person name="Submissions S."/>
        </authorList>
    </citation>
    <scope>NUCLEOTIDE SEQUENCE [LARGE SCALE GENOMIC DNA]</scope>
    <source>
        <strain evidence="4">DSM 11003</strain>
    </source>
</reference>
<protein>
    <submittedName>
        <fullName evidence="3">Xanthine dehydrogenase accessory factor</fullName>
    </submittedName>
</protein>
<dbReference type="Pfam" id="PF13478">
    <property type="entry name" value="XdhC_C"/>
    <property type="match status" value="1"/>
</dbReference>
<evidence type="ECO:0000259" key="2">
    <source>
        <dbReference type="Pfam" id="PF13478"/>
    </source>
</evidence>
<dbReference type="STRING" id="1123382.SAMN02745221_00639"/>
<dbReference type="OrthoDB" id="9773039at2"/>
<dbReference type="InterPro" id="IPR027051">
    <property type="entry name" value="XdhC_Rossmann_dom"/>
</dbReference>
<dbReference type="RefSeq" id="WP_073089872.1">
    <property type="nucleotide sequence ID" value="NZ_FQWY01000007.1"/>
</dbReference>
<evidence type="ECO:0000313" key="3">
    <source>
        <dbReference type="EMBL" id="SHG62783.1"/>
    </source>
</evidence>
<dbReference type="Pfam" id="PF02625">
    <property type="entry name" value="XdhC_CoxI"/>
    <property type="match status" value="1"/>
</dbReference>
<dbReference type="InterPro" id="IPR052698">
    <property type="entry name" value="MoCofactor_Util/Proc"/>
</dbReference>
<dbReference type="InterPro" id="IPR003777">
    <property type="entry name" value="XdhC_CoxI"/>
</dbReference>
<proteinExistence type="predicted"/>
<organism evidence="3 4">
    <name type="scientific">Thermosyntropha lipolytica DSM 11003</name>
    <dbReference type="NCBI Taxonomy" id="1123382"/>
    <lineage>
        <taxon>Bacteria</taxon>
        <taxon>Bacillati</taxon>
        <taxon>Bacillota</taxon>
        <taxon>Clostridia</taxon>
        <taxon>Eubacteriales</taxon>
        <taxon>Syntrophomonadaceae</taxon>
        <taxon>Thermosyntropha</taxon>
    </lineage>
</organism>
<dbReference type="EMBL" id="FQWY01000007">
    <property type="protein sequence ID" value="SHG62783.1"/>
    <property type="molecule type" value="Genomic_DNA"/>
</dbReference>
<gene>
    <name evidence="3" type="ORF">SAMN02745221_00639</name>
</gene>
<dbReference type="Gene3D" id="3.40.50.720">
    <property type="entry name" value="NAD(P)-binding Rossmann-like Domain"/>
    <property type="match status" value="1"/>
</dbReference>
<feature type="domain" description="XdhC Rossmann" evidence="2">
    <location>
        <begin position="110"/>
        <end position="252"/>
    </location>
</feature>
<name>A0A1M5LEI4_9FIRM</name>
<dbReference type="PANTHER" id="PTHR30388:SF6">
    <property type="entry name" value="XANTHINE DEHYDROGENASE SUBUNIT A-RELATED"/>
    <property type="match status" value="1"/>
</dbReference>
<dbReference type="Proteomes" id="UP000242329">
    <property type="component" value="Unassembled WGS sequence"/>
</dbReference>
<accession>A0A1M5LEI4</accession>